<dbReference type="InterPro" id="IPR016135">
    <property type="entry name" value="UBQ-conjugating_enzyme/RWD"/>
</dbReference>
<dbReference type="Pfam" id="PF00179">
    <property type="entry name" value="UQ_con"/>
    <property type="match status" value="1"/>
</dbReference>
<keyword evidence="5 8" id="KW-0067">ATP-binding</keyword>
<evidence type="ECO:0000313" key="11">
    <source>
        <dbReference type="Proteomes" id="UP001165063"/>
    </source>
</evidence>
<dbReference type="SMART" id="SM00212">
    <property type="entry name" value="UBCc"/>
    <property type="match status" value="1"/>
</dbReference>
<proteinExistence type="inferred from homology"/>
<evidence type="ECO:0000256" key="2">
    <source>
        <dbReference type="ARBA" id="ARBA00022679"/>
    </source>
</evidence>
<dbReference type="GO" id="GO:0005524">
    <property type="term" value="F:ATP binding"/>
    <property type="evidence" value="ECO:0007669"/>
    <property type="project" value="UniProtKB-UniRule"/>
</dbReference>
<sequence length="184" mass="21212">MLGLRKKQRENANKPAVKSVSVALARAKKDLNDYENIPNVSISYNESNPMKIKLVITPNEGFYEGGRFEFDCQIPEEFPNKAPEFHCVPKIYHPNIDLQGHVCLNILRNDWKPTLTLQLVFAGILHLFLQPNPNDPLNKDAANDLAKFPKKFEEHVKESLYGGYVDGEKFDKVKEGYYKKSYYY</sequence>
<comment type="caution">
    <text evidence="10">The sequence shown here is derived from an EMBL/GenBank/DDBJ whole genome shotgun (WGS) entry which is preliminary data.</text>
</comment>
<keyword evidence="3 8" id="KW-0547">Nucleotide-binding</keyword>
<organism evidence="10 11">
    <name type="scientific">Ambrosiozyma monospora</name>
    <name type="common">Yeast</name>
    <name type="synonym">Endomycopsis monosporus</name>
    <dbReference type="NCBI Taxonomy" id="43982"/>
    <lineage>
        <taxon>Eukaryota</taxon>
        <taxon>Fungi</taxon>
        <taxon>Dikarya</taxon>
        <taxon>Ascomycota</taxon>
        <taxon>Saccharomycotina</taxon>
        <taxon>Pichiomycetes</taxon>
        <taxon>Pichiales</taxon>
        <taxon>Pichiaceae</taxon>
        <taxon>Ambrosiozyma</taxon>
    </lineage>
</organism>
<dbReference type="InterPro" id="IPR050113">
    <property type="entry name" value="Ub_conjugating_enzyme"/>
</dbReference>
<keyword evidence="11" id="KW-1185">Reference proteome</keyword>
<evidence type="ECO:0000256" key="6">
    <source>
        <dbReference type="ARBA" id="ARBA00079113"/>
    </source>
</evidence>
<dbReference type="GO" id="GO:0016740">
    <property type="term" value="F:transferase activity"/>
    <property type="evidence" value="ECO:0007669"/>
    <property type="project" value="UniProtKB-KW"/>
</dbReference>
<dbReference type="InterPro" id="IPR000608">
    <property type="entry name" value="UBC"/>
</dbReference>
<dbReference type="PANTHER" id="PTHR24067">
    <property type="entry name" value="UBIQUITIN-CONJUGATING ENZYME E2"/>
    <property type="match status" value="1"/>
</dbReference>
<dbReference type="Gene3D" id="3.10.110.10">
    <property type="entry name" value="Ubiquitin Conjugating Enzyme"/>
    <property type="match status" value="1"/>
</dbReference>
<dbReference type="Proteomes" id="UP001165063">
    <property type="component" value="Unassembled WGS sequence"/>
</dbReference>
<dbReference type="FunFam" id="3.10.110.10:FF:000239">
    <property type="entry name" value="NEDD8-conjugating enzyme Ubc12"/>
    <property type="match status" value="1"/>
</dbReference>
<reference evidence="10" key="1">
    <citation type="submission" date="2023-04" db="EMBL/GenBank/DDBJ databases">
        <title>Ambrosiozyma monospora NBRC 1965.</title>
        <authorList>
            <person name="Ichikawa N."/>
            <person name="Sato H."/>
            <person name="Tonouchi N."/>
        </authorList>
    </citation>
    <scope>NUCLEOTIDE SEQUENCE</scope>
    <source>
        <strain evidence="10">NBRC 1965</strain>
    </source>
</reference>
<keyword evidence="4 8" id="KW-0833">Ubl conjugation pathway</keyword>
<evidence type="ECO:0000313" key="10">
    <source>
        <dbReference type="EMBL" id="GMG20900.1"/>
    </source>
</evidence>
<evidence type="ECO:0000256" key="5">
    <source>
        <dbReference type="ARBA" id="ARBA00022840"/>
    </source>
</evidence>
<evidence type="ECO:0000256" key="7">
    <source>
        <dbReference type="PROSITE-ProRule" id="PRU10133"/>
    </source>
</evidence>
<evidence type="ECO:0000256" key="3">
    <source>
        <dbReference type="ARBA" id="ARBA00022741"/>
    </source>
</evidence>
<keyword evidence="2" id="KW-0808">Transferase</keyword>
<comment type="similarity">
    <text evidence="8">Belongs to the ubiquitin-conjugating enzyme family.</text>
</comment>
<dbReference type="EMBL" id="BSXU01000501">
    <property type="protein sequence ID" value="GMG20900.1"/>
    <property type="molecule type" value="Genomic_DNA"/>
</dbReference>
<dbReference type="PROSITE" id="PS50127">
    <property type="entry name" value="UBC_2"/>
    <property type="match status" value="1"/>
</dbReference>
<feature type="active site" description="Glycyl thioester intermediate" evidence="7">
    <location>
        <position position="103"/>
    </location>
</feature>
<evidence type="ECO:0000256" key="4">
    <source>
        <dbReference type="ARBA" id="ARBA00022786"/>
    </source>
</evidence>
<feature type="domain" description="UBC core" evidence="9">
    <location>
        <begin position="22"/>
        <end position="165"/>
    </location>
</feature>
<dbReference type="InterPro" id="IPR023313">
    <property type="entry name" value="UBQ-conjugating_AS"/>
</dbReference>
<evidence type="ECO:0000259" key="9">
    <source>
        <dbReference type="PROSITE" id="PS50127"/>
    </source>
</evidence>
<comment type="pathway">
    <text evidence="1">Protein modification; protein neddylation.</text>
</comment>
<protein>
    <recommendedName>
        <fullName evidence="6">NEDD8 carrier protein</fullName>
    </recommendedName>
</protein>
<name>A0A9W7DHL4_AMBMO</name>
<accession>A0A9W7DHL4</accession>
<dbReference type="SUPFAM" id="SSF54495">
    <property type="entry name" value="UBC-like"/>
    <property type="match status" value="1"/>
</dbReference>
<evidence type="ECO:0000256" key="8">
    <source>
        <dbReference type="RuleBase" id="RU362109"/>
    </source>
</evidence>
<evidence type="ECO:0000256" key="1">
    <source>
        <dbReference type="ARBA" id="ARBA00005032"/>
    </source>
</evidence>
<dbReference type="AlphaFoldDB" id="A0A9W7DHL4"/>
<gene>
    <name evidence="10" type="ORF">Amon01_000157600</name>
</gene>
<dbReference type="CDD" id="cd23794">
    <property type="entry name" value="UBCc_UBE2F_UBE2M"/>
    <property type="match status" value="1"/>
</dbReference>
<dbReference type="PROSITE" id="PS00183">
    <property type="entry name" value="UBC_1"/>
    <property type="match status" value="1"/>
</dbReference>
<dbReference type="OrthoDB" id="10249039at2759"/>